<keyword evidence="7 13" id="KW-0297">G-protein coupled receptor</keyword>
<dbReference type="InterPro" id="IPR052921">
    <property type="entry name" value="GPCR1_Superfamily_Member"/>
</dbReference>
<dbReference type="PROSITE" id="PS50262">
    <property type="entry name" value="G_PROTEIN_RECEP_F1_2"/>
    <property type="match status" value="1"/>
</dbReference>
<evidence type="ECO:0000256" key="3">
    <source>
        <dbReference type="ARBA" id="ARBA00022606"/>
    </source>
</evidence>
<comment type="subcellular location">
    <subcellularLocation>
        <location evidence="1 14">Cell membrane</location>
        <topology evidence="1 14">Multi-pass membrane protein</topology>
    </subcellularLocation>
</comment>
<evidence type="ECO:0000256" key="2">
    <source>
        <dbReference type="ARBA" id="ARBA00022475"/>
    </source>
</evidence>
<dbReference type="Pfam" id="PF13853">
    <property type="entry name" value="7tm_4"/>
    <property type="match status" value="1"/>
</dbReference>
<keyword evidence="11" id="KW-0325">Glycoprotein</keyword>
<feature type="transmembrane region" description="Helical" evidence="14">
    <location>
        <begin position="273"/>
        <end position="293"/>
    </location>
</feature>
<feature type="transmembrane region" description="Helical" evidence="14">
    <location>
        <begin position="61"/>
        <end position="80"/>
    </location>
</feature>
<keyword evidence="10 13" id="KW-0675">Receptor</keyword>
<name>A0AAZ1Y4B6_OREAU</name>
<evidence type="ECO:0000313" key="16">
    <source>
        <dbReference type="Ensembl" id="ENSOABP00000074638.1"/>
    </source>
</evidence>
<dbReference type="GO" id="GO:0005549">
    <property type="term" value="F:odorant binding"/>
    <property type="evidence" value="ECO:0007669"/>
    <property type="project" value="TreeGrafter"/>
</dbReference>
<dbReference type="Ensembl" id="ENSOABT00000070524.1">
    <property type="protein sequence ID" value="ENSOABP00000074638.1"/>
    <property type="gene ID" value="ENSOABG00000034746.1"/>
</dbReference>
<keyword evidence="8 14" id="KW-0472">Membrane</keyword>
<proteinExistence type="inferred from homology"/>
<evidence type="ECO:0000256" key="9">
    <source>
        <dbReference type="ARBA" id="ARBA00023157"/>
    </source>
</evidence>
<feature type="transmembrane region" description="Helical" evidence="14">
    <location>
        <begin position="240"/>
        <end position="261"/>
    </location>
</feature>
<evidence type="ECO:0000256" key="14">
    <source>
        <dbReference type="RuleBase" id="RU363047"/>
    </source>
</evidence>
<evidence type="ECO:0000256" key="12">
    <source>
        <dbReference type="ARBA" id="ARBA00023224"/>
    </source>
</evidence>
<dbReference type="GO" id="GO:0004930">
    <property type="term" value="F:G protein-coupled receptor activity"/>
    <property type="evidence" value="ECO:0007669"/>
    <property type="project" value="UniProtKB-KW"/>
</dbReference>
<protein>
    <recommendedName>
        <fullName evidence="14">Olfactory receptor</fullName>
    </recommendedName>
</protein>
<dbReference type="Gene3D" id="1.20.1070.10">
    <property type="entry name" value="Rhodopsin 7-helix transmembrane proteins"/>
    <property type="match status" value="1"/>
</dbReference>
<evidence type="ECO:0000313" key="17">
    <source>
        <dbReference type="Proteomes" id="UP000472276"/>
    </source>
</evidence>
<feature type="transmembrane region" description="Helical" evidence="14">
    <location>
        <begin position="100"/>
        <end position="122"/>
    </location>
</feature>
<feature type="domain" description="G-protein coupled receptors family 1 profile" evidence="15">
    <location>
        <begin position="42"/>
        <end position="291"/>
    </location>
</feature>
<dbReference type="InterPro" id="IPR000276">
    <property type="entry name" value="GPCR_Rhodpsn"/>
</dbReference>
<keyword evidence="3 14" id="KW-0716">Sensory transduction</keyword>
<keyword evidence="4 13" id="KW-0812">Transmembrane</keyword>
<evidence type="ECO:0000256" key="11">
    <source>
        <dbReference type="ARBA" id="ARBA00023180"/>
    </source>
</evidence>
<dbReference type="InterPro" id="IPR017452">
    <property type="entry name" value="GPCR_Rhodpsn_7TM"/>
</dbReference>
<evidence type="ECO:0000256" key="7">
    <source>
        <dbReference type="ARBA" id="ARBA00023040"/>
    </source>
</evidence>
<organism evidence="16 17">
    <name type="scientific">Oreochromis aureus</name>
    <name type="common">Israeli tilapia</name>
    <name type="synonym">Chromis aureus</name>
    <dbReference type="NCBI Taxonomy" id="47969"/>
    <lineage>
        <taxon>Eukaryota</taxon>
        <taxon>Metazoa</taxon>
        <taxon>Chordata</taxon>
        <taxon>Craniata</taxon>
        <taxon>Vertebrata</taxon>
        <taxon>Euteleostomi</taxon>
        <taxon>Actinopterygii</taxon>
        <taxon>Neopterygii</taxon>
        <taxon>Teleostei</taxon>
        <taxon>Neoteleostei</taxon>
        <taxon>Acanthomorphata</taxon>
        <taxon>Ovalentaria</taxon>
        <taxon>Cichlomorphae</taxon>
        <taxon>Cichliformes</taxon>
        <taxon>Cichlidae</taxon>
        <taxon>African cichlids</taxon>
        <taxon>Pseudocrenilabrinae</taxon>
        <taxon>Oreochromini</taxon>
        <taxon>Oreochromis</taxon>
    </lineage>
</organism>
<dbReference type="PRINTS" id="PR00245">
    <property type="entry name" value="OLFACTORYR"/>
</dbReference>
<dbReference type="PRINTS" id="PR00237">
    <property type="entry name" value="GPCRRHODOPSN"/>
</dbReference>
<dbReference type="AlphaFoldDB" id="A0AAZ1Y4B6"/>
<keyword evidence="17" id="KW-1185">Reference proteome</keyword>
<keyword evidence="5 14" id="KW-0552">Olfaction</keyword>
<keyword evidence="6 14" id="KW-1133">Transmembrane helix</keyword>
<evidence type="ECO:0000256" key="13">
    <source>
        <dbReference type="RuleBase" id="RU000688"/>
    </source>
</evidence>
<dbReference type="SUPFAM" id="SSF81321">
    <property type="entry name" value="Family A G protein-coupled receptor-like"/>
    <property type="match status" value="1"/>
</dbReference>
<reference evidence="16" key="2">
    <citation type="submission" date="2025-08" db="UniProtKB">
        <authorList>
            <consortium name="Ensembl"/>
        </authorList>
    </citation>
    <scope>IDENTIFICATION</scope>
</reference>
<evidence type="ECO:0000256" key="6">
    <source>
        <dbReference type="ARBA" id="ARBA00022989"/>
    </source>
</evidence>
<feature type="transmembrane region" description="Helical" evidence="14">
    <location>
        <begin position="143"/>
        <end position="164"/>
    </location>
</feature>
<dbReference type="Proteomes" id="UP000472276">
    <property type="component" value="Unassembled WGS sequence"/>
</dbReference>
<evidence type="ECO:0000256" key="4">
    <source>
        <dbReference type="ARBA" id="ARBA00022692"/>
    </source>
</evidence>
<evidence type="ECO:0000259" key="15">
    <source>
        <dbReference type="PROSITE" id="PS50262"/>
    </source>
</evidence>
<accession>A0AAZ1Y4B6</accession>
<keyword evidence="12 13" id="KW-0807">Transducer</keyword>
<dbReference type="GO" id="GO:0004984">
    <property type="term" value="F:olfactory receptor activity"/>
    <property type="evidence" value="ECO:0007669"/>
    <property type="project" value="InterPro"/>
</dbReference>
<keyword evidence="9" id="KW-1015">Disulfide bond</keyword>
<dbReference type="PANTHER" id="PTHR26451">
    <property type="entry name" value="G_PROTEIN_RECEP_F1_2 DOMAIN-CONTAINING PROTEIN"/>
    <property type="match status" value="1"/>
</dbReference>
<comment type="similarity">
    <text evidence="13">Belongs to the G-protein coupled receptor 1 family.</text>
</comment>
<keyword evidence="2 14" id="KW-1003">Cell membrane</keyword>
<dbReference type="GO" id="GO:0005886">
    <property type="term" value="C:plasma membrane"/>
    <property type="evidence" value="ECO:0007669"/>
    <property type="project" value="UniProtKB-SubCell"/>
</dbReference>
<reference evidence="17" key="1">
    <citation type="submission" date="2020-03" db="EMBL/GenBank/DDBJ databases">
        <title>Evolution of repeat sequences and sex chromosomes of tilapia species revealed by chromosome-level genomes.</title>
        <authorList>
            <person name="Xu L."/>
            <person name="Tao W."/>
            <person name="Wang D."/>
            <person name="Zhou Q."/>
        </authorList>
    </citation>
    <scope>NUCLEOTIDE SEQUENCE [LARGE SCALE GENOMIC DNA]</scope>
    <source>
        <strain evidence="17">Israel</strain>
    </source>
</reference>
<dbReference type="FunFam" id="1.20.1070.10:FF:000024">
    <property type="entry name" value="Olfactory receptor"/>
    <property type="match status" value="1"/>
</dbReference>
<dbReference type="PROSITE" id="PS00237">
    <property type="entry name" value="G_PROTEIN_RECEP_F1_1"/>
    <property type="match status" value="1"/>
</dbReference>
<evidence type="ECO:0000256" key="5">
    <source>
        <dbReference type="ARBA" id="ARBA00022725"/>
    </source>
</evidence>
<sequence length="312" mass="36116">MDEMNDKFNVTYITFVGHVELNKYRFLYFAIMFTAYILILCSNSTILCLIWIKKSLLHEPMYIFIAALLLNSLFFSTNIYPKLLLDFVSEKQIISYPVCLFQVFMFYSLSCSEFLLLSAMAYDRYVSICKPLQYPTIMRKITVVFLLVLAWLLPACQVAVPIILNINNKLCNFTLKGIFCNNSLIQLYCVMSRALSVYGAFVLLNTGLFPMLFIIFTYTKIILTVYRSSGEVKKKAAQTCLPHLLVLINYSCLITYDMIIARMESDFSKTARFVMTVQIITYNPLFNPIIYGLKMKEISKHLQRLLCQSKLT</sequence>
<evidence type="ECO:0000256" key="8">
    <source>
        <dbReference type="ARBA" id="ARBA00023136"/>
    </source>
</evidence>
<evidence type="ECO:0000256" key="10">
    <source>
        <dbReference type="ARBA" id="ARBA00023170"/>
    </source>
</evidence>
<evidence type="ECO:0000256" key="1">
    <source>
        <dbReference type="ARBA" id="ARBA00004651"/>
    </source>
</evidence>
<feature type="transmembrane region" description="Helical" evidence="14">
    <location>
        <begin position="26"/>
        <end position="52"/>
    </location>
</feature>
<reference evidence="16" key="3">
    <citation type="submission" date="2025-09" db="UniProtKB">
        <authorList>
            <consortium name="Ensembl"/>
        </authorList>
    </citation>
    <scope>IDENTIFICATION</scope>
</reference>
<dbReference type="InterPro" id="IPR000725">
    <property type="entry name" value="Olfact_rcpt"/>
</dbReference>
<dbReference type="PANTHER" id="PTHR26451:SF847">
    <property type="entry name" value="ODORANT RECEPTOR-RELATED"/>
    <property type="match status" value="1"/>
</dbReference>
<gene>
    <name evidence="16" type="primary">LOC116317814</name>
</gene>
<feature type="transmembrane region" description="Helical" evidence="14">
    <location>
        <begin position="197"/>
        <end position="219"/>
    </location>
</feature>